<dbReference type="Proteomes" id="UP001187192">
    <property type="component" value="Unassembled WGS sequence"/>
</dbReference>
<keyword evidence="2" id="KW-1185">Reference proteome</keyword>
<sequence>MISMEPIFALQRDGCPCRDSNAPGKTALDCTKENLCGNKLAIAEETTPLGLDQMRNQ</sequence>
<comment type="caution">
    <text evidence="1">The sequence shown here is derived from an EMBL/GenBank/DDBJ whole genome shotgun (WGS) entry which is preliminary data.</text>
</comment>
<dbReference type="Gramene" id="FCD_00020947-RA">
    <property type="protein sequence ID" value="FCD_00020947-RA:cds"/>
    <property type="gene ID" value="FCD_00020947"/>
</dbReference>
<evidence type="ECO:0000313" key="1">
    <source>
        <dbReference type="EMBL" id="GMN62226.1"/>
    </source>
</evidence>
<reference evidence="1" key="1">
    <citation type="submission" date="2023-07" db="EMBL/GenBank/DDBJ databases">
        <title>draft genome sequence of fig (Ficus carica).</title>
        <authorList>
            <person name="Takahashi T."/>
            <person name="Nishimura K."/>
        </authorList>
    </citation>
    <scope>NUCLEOTIDE SEQUENCE</scope>
</reference>
<protein>
    <submittedName>
        <fullName evidence="1">Uncharacterized protein</fullName>
    </submittedName>
</protein>
<proteinExistence type="predicted"/>
<name>A0AA88J656_FICCA</name>
<gene>
    <name evidence="1" type="ORF">TIFTF001_031331</name>
</gene>
<dbReference type="AlphaFoldDB" id="A0AA88J656"/>
<organism evidence="1 2">
    <name type="scientific">Ficus carica</name>
    <name type="common">Common fig</name>
    <dbReference type="NCBI Taxonomy" id="3494"/>
    <lineage>
        <taxon>Eukaryota</taxon>
        <taxon>Viridiplantae</taxon>
        <taxon>Streptophyta</taxon>
        <taxon>Embryophyta</taxon>
        <taxon>Tracheophyta</taxon>
        <taxon>Spermatophyta</taxon>
        <taxon>Magnoliopsida</taxon>
        <taxon>eudicotyledons</taxon>
        <taxon>Gunneridae</taxon>
        <taxon>Pentapetalae</taxon>
        <taxon>rosids</taxon>
        <taxon>fabids</taxon>
        <taxon>Rosales</taxon>
        <taxon>Moraceae</taxon>
        <taxon>Ficeae</taxon>
        <taxon>Ficus</taxon>
    </lineage>
</organism>
<dbReference type="EMBL" id="BTGU01000125">
    <property type="protein sequence ID" value="GMN62226.1"/>
    <property type="molecule type" value="Genomic_DNA"/>
</dbReference>
<evidence type="ECO:0000313" key="2">
    <source>
        <dbReference type="Proteomes" id="UP001187192"/>
    </source>
</evidence>
<accession>A0AA88J656</accession>